<organism evidence="6 7">
    <name type="scientific">Littorina saxatilis</name>
    <dbReference type="NCBI Taxonomy" id="31220"/>
    <lineage>
        <taxon>Eukaryota</taxon>
        <taxon>Metazoa</taxon>
        <taxon>Spiralia</taxon>
        <taxon>Lophotrochozoa</taxon>
        <taxon>Mollusca</taxon>
        <taxon>Gastropoda</taxon>
        <taxon>Caenogastropoda</taxon>
        <taxon>Littorinimorpha</taxon>
        <taxon>Littorinoidea</taxon>
        <taxon>Littorinidae</taxon>
        <taxon>Littorina</taxon>
    </lineage>
</organism>
<dbReference type="InterPro" id="IPR013783">
    <property type="entry name" value="Ig-like_fold"/>
</dbReference>
<dbReference type="Gene3D" id="3.40.50.1700">
    <property type="entry name" value="Glycoside hydrolase family 3 C-terminal domain"/>
    <property type="match status" value="1"/>
</dbReference>
<dbReference type="GO" id="GO:0031222">
    <property type="term" value="P:arabinan catabolic process"/>
    <property type="evidence" value="ECO:0007669"/>
    <property type="project" value="TreeGrafter"/>
</dbReference>
<dbReference type="AlphaFoldDB" id="A0AAN9BLL8"/>
<dbReference type="GO" id="GO:0009044">
    <property type="term" value="F:xylan 1,4-beta-xylosidase activity"/>
    <property type="evidence" value="ECO:0007669"/>
    <property type="project" value="InterPro"/>
</dbReference>
<dbReference type="SUPFAM" id="SSF51445">
    <property type="entry name" value="(Trans)glycosidases"/>
    <property type="match status" value="1"/>
</dbReference>
<dbReference type="GO" id="GO:0046556">
    <property type="term" value="F:alpha-L-arabinofuranosidase activity"/>
    <property type="evidence" value="ECO:0007669"/>
    <property type="project" value="TreeGrafter"/>
</dbReference>
<comment type="caution">
    <text evidence="6">The sequence shown here is derived from an EMBL/GenBank/DDBJ whole genome shotgun (WGS) entry which is preliminary data.</text>
</comment>
<feature type="domain" description="Fibronectin type III-like" evidence="5">
    <location>
        <begin position="657"/>
        <end position="725"/>
    </location>
</feature>
<dbReference type="PANTHER" id="PTHR42721:SF42">
    <property type="entry name" value="FIBRONECTIN TYPE III-LIKE DOMAIN-CONTAINING PROTEIN"/>
    <property type="match status" value="1"/>
</dbReference>
<sequence>MERKSAMLIIAVFAVCGVAVLFQEVASAPADDYPYRNVSLSWDVRVEDIVKRLTVEEMQMQMALGGPDGPAPAIPRLGIGAYQWGSECLRGDAQAPGFATAFPQALGLAATFDYDLIYRVAEAISVEVRGKHNDFVKEKNFVWHTSASCFSPLINIMRDARWGRNQETYGEDPYVAGSLATAYIKGLQGTHLRYVRASGCCKHMNVHGGPEDIPVSRFSFNAIVSEEDWRMTHLPAFKTCVDAGTLALMCSYNRINGVPACANKKLLTDIARNEWGFRGYFTSDEGAVENIILFHKYFNNSLDTAVACANAGCDIEIAAHLNVLPHPVYFSLVEAVKQGRVTEATLRERVRPLFYTRMRLGEFDPPEMNPYSKLTSAVVETPAHKALAVEAAMKSFVLLKNDGGLPVTGFGTIGVVGPFGNTTKIFGDYSPVIPDENKSTVLQALTPLASKVQFAEGCDEVNDKCATYDSQSVIKAVTNTDANFVILGTGIIYEAESFDRPDMELPGHQKQLLQDVLDHAGGKPTYLLLFNAGPLNISFAHQEPSVVAILECFFPAQAAAEAIRHVLLNDVPGAVPSGRLPFTWPLLASQLPPIVDYSMKRRTYRYFEGEPLYPFGYGLSYTTFEYSNLTHSQSITAGESLSLSFHLKNSGKMDADEVVQVYIGWRDTSLPAPKIQLARFTRVTIEAGQQVIVKLEVEAKIMGLWINDGWFIKPGSMDVFVGGQQPNQKRMAASNVLSSSFTITDMKYMGRY</sequence>
<dbReference type="Pfam" id="PF00933">
    <property type="entry name" value="Glyco_hydro_3"/>
    <property type="match status" value="1"/>
</dbReference>
<dbReference type="InterPro" id="IPR017853">
    <property type="entry name" value="GH"/>
</dbReference>
<dbReference type="SMART" id="SM01217">
    <property type="entry name" value="Fn3_like"/>
    <property type="match status" value="1"/>
</dbReference>
<dbReference type="PANTHER" id="PTHR42721">
    <property type="entry name" value="SUGAR HYDROLASE-RELATED"/>
    <property type="match status" value="1"/>
</dbReference>
<dbReference type="EMBL" id="JBAMIC010000004">
    <property type="protein sequence ID" value="KAK7108551.1"/>
    <property type="molecule type" value="Genomic_DNA"/>
</dbReference>
<keyword evidence="1 4" id="KW-0732">Signal</keyword>
<dbReference type="InterPro" id="IPR044993">
    <property type="entry name" value="BXL"/>
</dbReference>
<dbReference type="PRINTS" id="PR00133">
    <property type="entry name" value="GLHYDRLASE3"/>
</dbReference>
<evidence type="ECO:0000256" key="4">
    <source>
        <dbReference type="SAM" id="SignalP"/>
    </source>
</evidence>
<accession>A0AAN9BLL8</accession>
<dbReference type="GO" id="GO:0045493">
    <property type="term" value="P:xylan catabolic process"/>
    <property type="evidence" value="ECO:0007669"/>
    <property type="project" value="InterPro"/>
</dbReference>
<protein>
    <recommendedName>
        <fullName evidence="5">Fibronectin type III-like domain-containing protein</fullName>
    </recommendedName>
</protein>
<keyword evidence="2" id="KW-0378">Hydrolase</keyword>
<dbReference type="InterPro" id="IPR036962">
    <property type="entry name" value="Glyco_hydro_3_N_sf"/>
</dbReference>
<feature type="chain" id="PRO_5042877634" description="Fibronectin type III-like domain-containing protein" evidence="4">
    <location>
        <begin position="23"/>
        <end position="752"/>
    </location>
</feature>
<proteinExistence type="predicted"/>
<feature type="signal peptide" evidence="4">
    <location>
        <begin position="1"/>
        <end position="22"/>
    </location>
</feature>
<dbReference type="Gene3D" id="3.20.20.300">
    <property type="entry name" value="Glycoside hydrolase, family 3, N-terminal domain"/>
    <property type="match status" value="1"/>
</dbReference>
<evidence type="ECO:0000256" key="2">
    <source>
        <dbReference type="ARBA" id="ARBA00022801"/>
    </source>
</evidence>
<evidence type="ECO:0000313" key="7">
    <source>
        <dbReference type="Proteomes" id="UP001374579"/>
    </source>
</evidence>
<dbReference type="SUPFAM" id="SSF52279">
    <property type="entry name" value="Beta-D-glucan exohydrolase, C-terminal domain"/>
    <property type="match status" value="1"/>
</dbReference>
<evidence type="ECO:0000256" key="1">
    <source>
        <dbReference type="ARBA" id="ARBA00022729"/>
    </source>
</evidence>
<evidence type="ECO:0000259" key="5">
    <source>
        <dbReference type="SMART" id="SM01217"/>
    </source>
</evidence>
<keyword evidence="7" id="KW-1185">Reference proteome</keyword>
<keyword evidence="3" id="KW-0326">Glycosidase</keyword>
<dbReference type="Proteomes" id="UP001374579">
    <property type="component" value="Unassembled WGS sequence"/>
</dbReference>
<gene>
    <name evidence="6" type="ORF">V1264_016280</name>
</gene>
<name>A0AAN9BLL8_9CAEN</name>
<dbReference type="InterPro" id="IPR036881">
    <property type="entry name" value="Glyco_hydro_3_C_sf"/>
</dbReference>
<dbReference type="Pfam" id="PF01915">
    <property type="entry name" value="Glyco_hydro_3_C"/>
    <property type="match status" value="1"/>
</dbReference>
<reference evidence="6 7" key="1">
    <citation type="submission" date="2024-02" db="EMBL/GenBank/DDBJ databases">
        <title>Chromosome-scale genome assembly of the rough periwinkle Littorina saxatilis.</title>
        <authorList>
            <person name="De Jode A."/>
            <person name="Faria R."/>
            <person name="Formenti G."/>
            <person name="Sims Y."/>
            <person name="Smith T.P."/>
            <person name="Tracey A."/>
            <person name="Wood J.M.D."/>
            <person name="Zagrodzka Z.B."/>
            <person name="Johannesson K."/>
            <person name="Butlin R.K."/>
            <person name="Leder E.H."/>
        </authorList>
    </citation>
    <scope>NUCLEOTIDE SEQUENCE [LARGE SCALE GENOMIC DNA]</scope>
    <source>
        <strain evidence="6">Snail1</strain>
        <tissue evidence="6">Muscle</tissue>
    </source>
</reference>
<dbReference type="InterPro" id="IPR001764">
    <property type="entry name" value="Glyco_hydro_3_N"/>
</dbReference>
<dbReference type="Pfam" id="PF14310">
    <property type="entry name" value="Fn3-like"/>
    <property type="match status" value="1"/>
</dbReference>
<dbReference type="Gene3D" id="2.60.40.10">
    <property type="entry name" value="Immunoglobulins"/>
    <property type="match status" value="1"/>
</dbReference>
<evidence type="ECO:0000313" key="6">
    <source>
        <dbReference type="EMBL" id="KAK7108551.1"/>
    </source>
</evidence>
<dbReference type="InterPro" id="IPR026891">
    <property type="entry name" value="Fn3-like"/>
</dbReference>
<dbReference type="InterPro" id="IPR002772">
    <property type="entry name" value="Glyco_hydro_3_C"/>
</dbReference>
<evidence type="ECO:0000256" key="3">
    <source>
        <dbReference type="ARBA" id="ARBA00023295"/>
    </source>
</evidence>